<dbReference type="AlphaFoldDB" id="A0A3B0RIY0"/>
<keyword evidence="1" id="KW-0805">Transcription regulation</keyword>
<feature type="domain" description="HTH crp-type" evidence="5">
    <location>
        <begin position="148"/>
        <end position="212"/>
    </location>
</feature>
<dbReference type="GO" id="GO:0003700">
    <property type="term" value="F:DNA-binding transcription factor activity"/>
    <property type="evidence" value="ECO:0007669"/>
    <property type="project" value="TreeGrafter"/>
</dbReference>
<dbReference type="SUPFAM" id="SSF46785">
    <property type="entry name" value="Winged helix' DNA-binding domain"/>
    <property type="match status" value="1"/>
</dbReference>
<dbReference type="SMART" id="SM00419">
    <property type="entry name" value="HTH_CRP"/>
    <property type="match status" value="1"/>
</dbReference>
<evidence type="ECO:0000313" key="6">
    <source>
        <dbReference type="EMBL" id="VAV91857.1"/>
    </source>
</evidence>
<sequence>MVDIAKQLHLFFGLRPDSNASREICSNANIMSLPKGARLFVSGDTCENFIIVASGKARVQLTTRTGRDITLFRLESGQSCALTTSCLLSDSTYYAEGIAETDIDIIAVPQAIFQRYLAKSPELTACLLDDFASRIGGLTSLVDRLTSRDLDMELATLLLGEQNGDGRILLSHRAIADELGTAREVISRKLKELEKANIVHLARGSLHILDTEALKLRVGLTNETQDVQ</sequence>
<evidence type="ECO:0000256" key="1">
    <source>
        <dbReference type="ARBA" id="ARBA00023015"/>
    </source>
</evidence>
<dbReference type="SUPFAM" id="SSF51206">
    <property type="entry name" value="cAMP-binding domain-like"/>
    <property type="match status" value="1"/>
</dbReference>
<gene>
    <name evidence="6" type="ORF">MNBD_ALPHA04-2080</name>
</gene>
<dbReference type="InterPro" id="IPR012318">
    <property type="entry name" value="HTH_CRP"/>
</dbReference>
<dbReference type="Gene3D" id="2.60.120.10">
    <property type="entry name" value="Jelly Rolls"/>
    <property type="match status" value="1"/>
</dbReference>
<keyword evidence="2" id="KW-0238">DNA-binding</keyword>
<organism evidence="6">
    <name type="scientific">hydrothermal vent metagenome</name>
    <dbReference type="NCBI Taxonomy" id="652676"/>
    <lineage>
        <taxon>unclassified sequences</taxon>
        <taxon>metagenomes</taxon>
        <taxon>ecological metagenomes</taxon>
    </lineage>
</organism>
<dbReference type="InterPro" id="IPR000595">
    <property type="entry name" value="cNMP-bd_dom"/>
</dbReference>
<dbReference type="InterPro" id="IPR036388">
    <property type="entry name" value="WH-like_DNA-bd_sf"/>
</dbReference>
<dbReference type="PROSITE" id="PS51063">
    <property type="entry name" value="HTH_CRP_2"/>
    <property type="match status" value="1"/>
</dbReference>
<feature type="domain" description="Cyclic nucleotide-binding" evidence="4">
    <location>
        <begin position="33"/>
        <end position="134"/>
    </location>
</feature>
<evidence type="ECO:0000259" key="4">
    <source>
        <dbReference type="PROSITE" id="PS50042"/>
    </source>
</evidence>
<dbReference type="Pfam" id="PF00027">
    <property type="entry name" value="cNMP_binding"/>
    <property type="match status" value="1"/>
</dbReference>
<dbReference type="GO" id="GO:0003677">
    <property type="term" value="F:DNA binding"/>
    <property type="evidence" value="ECO:0007669"/>
    <property type="project" value="UniProtKB-KW"/>
</dbReference>
<dbReference type="InterPro" id="IPR036390">
    <property type="entry name" value="WH_DNA-bd_sf"/>
</dbReference>
<reference evidence="6" key="1">
    <citation type="submission" date="2018-06" db="EMBL/GenBank/DDBJ databases">
        <authorList>
            <person name="Zhirakovskaya E."/>
        </authorList>
    </citation>
    <scope>NUCLEOTIDE SEQUENCE</scope>
</reference>
<dbReference type="InterPro" id="IPR014710">
    <property type="entry name" value="RmlC-like_jellyroll"/>
</dbReference>
<dbReference type="Gene3D" id="1.10.10.10">
    <property type="entry name" value="Winged helix-like DNA-binding domain superfamily/Winged helix DNA-binding domain"/>
    <property type="match status" value="1"/>
</dbReference>
<name>A0A3B0RIY0_9ZZZZ</name>
<keyword evidence="3" id="KW-0804">Transcription</keyword>
<evidence type="ECO:0000256" key="2">
    <source>
        <dbReference type="ARBA" id="ARBA00023125"/>
    </source>
</evidence>
<dbReference type="InterPro" id="IPR018490">
    <property type="entry name" value="cNMP-bd_dom_sf"/>
</dbReference>
<protein>
    <submittedName>
        <fullName evidence="6">Transcriptional regulator, Crp/Fnr family</fullName>
    </submittedName>
</protein>
<evidence type="ECO:0000256" key="3">
    <source>
        <dbReference type="ARBA" id="ARBA00023163"/>
    </source>
</evidence>
<dbReference type="CDD" id="cd00038">
    <property type="entry name" value="CAP_ED"/>
    <property type="match status" value="1"/>
</dbReference>
<dbReference type="EMBL" id="UOEF01000132">
    <property type="protein sequence ID" value="VAV91857.1"/>
    <property type="molecule type" value="Genomic_DNA"/>
</dbReference>
<proteinExistence type="predicted"/>
<dbReference type="PANTHER" id="PTHR24567:SF74">
    <property type="entry name" value="HTH-TYPE TRANSCRIPTIONAL REGULATOR ARCR"/>
    <property type="match status" value="1"/>
</dbReference>
<dbReference type="PROSITE" id="PS50042">
    <property type="entry name" value="CNMP_BINDING_3"/>
    <property type="match status" value="1"/>
</dbReference>
<accession>A0A3B0RIY0</accession>
<dbReference type="InterPro" id="IPR050397">
    <property type="entry name" value="Env_Response_Regulators"/>
</dbReference>
<dbReference type="GO" id="GO:0005829">
    <property type="term" value="C:cytosol"/>
    <property type="evidence" value="ECO:0007669"/>
    <property type="project" value="TreeGrafter"/>
</dbReference>
<evidence type="ECO:0000259" key="5">
    <source>
        <dbReference type="PROSITE" id="PS51063"/>
    </source>
</evidence>
<dbReference type="Pfam" id="PF13545">
    <property type="entry name" value="HTH_Crp_2"/>
    <property type="match status" value="1"/>
</dbReference>
<dbReference type="PANTHER" id="PTHR24567">
    <property type="entry name" value="CRP FAMILY TRANSCRIPTIONAL REGULATORY PROTEIN"/>
    <property type="match status" value="1"/>
</dbReference>